<evidence type="ECO:0008006" key="3">
    <source>
        <dbReference type="Google" id="ProtNLM"/>
    </source>
</evidence>
<dbReference type="InterPro" id="IPR026983">
    <property type="entry name" value="DHC"/>
</dbReference>
<dbReference type="PANTHER" id="PTHR45703">
    <property type="entry name" value="DYNEIN HEAVY CHAIN"/>
    <property type="match status" value="1"/>
</dbReference>
<dbReference type="EMBL" id="JAMKFB020000009">
    <property type="protein sequence ID" value="KAL0184323.1"/>
    <property type="molecule type" value="Genomic_DNA"/>
</dbReference>
<evidence type="ECO:0000313" key="1">
    <source>
        <dbReference type="EMBL" id="KAL0184323.1"/>
    </source>
</evidence>
<accession>A0ABD0QF36</accession>
<gene>
    <name evidence="1" type="ORF">M9458_020019</name>
</gene>
<reference evidence="1 2" key="1">
    <citation type="submission" date="2024-05" db="EMBL/GenBank/DDBJ databases">
        <title>Genome sequencing and assembly of Indian major carp, Cirrhinus mrigala (Hamilton, 1822).</title>
        <authorList>
            <person name="Mohindra V."/>
            <person name="Chowdhury L.M."/>
            <person name="Lal K."/>
            <person name="Jena J.K."/>
        </authorList>
    </citation>
    <scope>NUCLEOTIDE SEQUENCE [LARGE SCALE GENOMIC DNA]</scope>
    <source>
        <strain evidence="1">CM1030</strain>
        <tissue evidence="1">Blood</tissue>
    </source>
</reference>
<evidence type="ECO:0000313" key="2">
    <source>
        <dbReference type="Proteomes" id="UP001529510"/>
    </source>
</evidence>
<keyword evidence="2" id="KW-1185">Reference proteome</keyword>
<feature type="non-terminal residue" evidence="1">
    <location>
        <position position="1"/>
    </location>
</feature>
<protein>
    <recommendedName>
        <fullName evidence="3">Dynein heavy chain</fullName>
    </recommendedName>
</protein>
<comment type="caution">
    <text evidence="1">The sequence shown here is derived from an EMBL/GenBank/DDBJ whole genome shotgun (WGS) entry which is preliminary data.</text>
</comment>
<dbReference type="PANTHER" id="PTHR45703:SF1">
    <property type="entry name" value="DYNEINS HEAVY CHAIN"/>
    <property type="match status" value="1"/>
</dbReference>
<dbReference type="Pfam" id="PF12775">
    <property type="entry name" value="AAA_7"/>
    <property type="match status" value="1"/>
</dbReference>
<organism evidence="1 2">
    <name type="scientific">Cirrhinus mrigala</name>
    <name type="common">Mrigala</name>
    <dbReference type="NCBI Taxonomy" id="683832"/>
    <lineage>
        <taxon>Eukaryota</taxon>
        <taxon>Metazoa</taxon>
        <taxon>Chordata</taxon>
        <taxon>Craniata</taxon>
        <taxon>Vertebrata</taxon>
        <taxon>Euteleostomi</taxon>
        <taxon>Actinopterygii</taxon>
        <taxon>Neopterygii</taxon>
        <taxon>Teleostei</taxon>
        <taxon>Ostariophysi</taxon>
        <taxon>Cypriniformes</taxon>
        <taxon>Cyprinidae</taxon>
        <taxon>Labeoninae</taxon>
        <taxon>Labeonini</taxon>
        <taxon>Cirrhinus</taxon>
    </lineage>
</organism>
<dbReference type="AlphaFoldDB" id="A0ABD0QF36"/>
<feature type="non-terminal residue" evidence="1">
    <location>
        <position position="62"/>
    </location>
</feature>
<name>A0ABD0QF36_CIRMR</name>
<dbReference type="InterPro" id="IPR027417">
    <property type="entry name" value="P-loop_NTPase"/>
</dbReference>
<proteinExistence type="predicted"/>
<dbReference type="Proteomes" id="UP001529510">
    <property type="component" value="Unassembled WGS sequence"/>
</dbReference>
<sequence>WELWTEELKALPPIPKDVQFNEIIVPTENTVRYTALMKLLITHQKPTVFVGPTGTGKSVYIL</sequence>
<dbReference type="Gene3D" id="3.40.50.300">
    <property type="entry name" value="P-loop containing nucleotide triphosphate hydrolases"/>
    <property type="match status" value="1"/>
</dbReference>